<dbReference type="EMBL" id="BPMK01000008">
    <property type="protein sequence ID" value="GIZ51971.1"/>
    <property type="molecule type" value="Genomic_DNA"/>
</dbReference>
<evidence type="ECO:0000256" key="2">
    <source>
        <dbReference type="SAM" id="Phobius"/>
    </source>
</evidence>
<evidence type="ECO:0000259" key="3">
    <source>
        <dbReference type="PROSITE" id="PS50125"/>
    </source>
</evidence>
<evidence type="ECO:0000256" key="1">
    <source>
        <dbReference type="SAM" id="MobiDB-lite"/>
    </source>
</evidence>
<feature type="domain" description="Guanylate cyclase" evidence="3">
    <location>
        <begin position="18"/>
        <end position="135"/>
    </location>
</feature>
<dbReference type="CDD" id="cd07302">
    <property type="entry name" value="CHD"/>
    <property type="match status" value="1"/>
</dbReference>
<dbReference type="Pfam" id="PF08308">
    <property type="entry name" value="PEGA"/>
    <property type="match status" value="1"/>
</dbReference>
<reference evidence="4 5" key="1">
    <citation type="journal article" date="2022" name="Int. J. Syst. Evol. Microbiol.">
        <title>Noviherbaspirillum aridicola sp. nov., isolated from an arid soil in Pakistan.</title>
        <authorList>
            <person name="Khan I.U."/>
            <person name="Saqib M."/>
            <person name="Amin A."/>
            <person name="Hussain F."/>
            <person name="Li L."/>
            <person name="Liu Y.H."/>
            <person name="Fang B.Z."/>
            <person name="Ahmed I."/>
            <person name="Li W.J."/>
        </authorList>
    </citation>
    <scope>NUCLEOTIDE SEQUENCE [LARGE SCALE GENOMIC DNA]</scope>
    <source>
        <strain evidence="4 5">NCCP-691</strain>
    </source>
</reference>
<organism evidence="4 5">
    <name type="scientific">Noviherbaspirillum aridicola</name>
    <dbReference type="NCBI Taxonomy" id="2849687"/>
    <lineage>
        <taxon>Bacteria</taxon>
        <taxon>Pseudomonadati</taxon>
        <taxon>Pseudomonadota</taxon>
        <taxon>Betaproteobacteria</taxon>
        <taxon>Burkholderiales</taxon>
        <taxon>Oxalobacteraceae</taxon>
        <taxon>Noviherbaspirillum</taxon>
    </lineage>
</organism>
<feature type="compositionally biased region" description="Basic and acidic residues" evidence="1">
    <location>
        <begin position="199"/>
        <end position="212"/>
    </location>
</feature>
<dbReference type="InterPro" id="IPR013229">
    <property type="entry name" value="PEGA"/>
</dbReference>
<dbReference type="SUPFAM" id="SSF55073">
    <property type="entry name" value="Nucleotide cyclase"/>
    <property type="match status" value="1"/>
</dbReference>
<comment type="caution">
    <text evidence="4">The sequence shown here is derived from an EMBL/GenBank/DDBJ whole genome shotgun (WGS) entry which is preliminary data.</text>
</comment>
<sequence>MIDATPPLKQLNRTFIGSVLFIDIVGYSTRTVPDQLEMKEWFNRLLGAAVQNVAASERIMVDTGDGAAIAFLGDPEDALFAALALRDAVEDAELPLGEPGFVRMGINLGPLKIVRDINGHTNMIGDGVNDAQRVMSFADPGQVMASHSYYDIISRFSRDYTQLFTYEGTRHDKHVREHEVYRFGAAKDNESLAEKMRERSRARHLQSEHEDVPPAAAARGARPGGRNGMIVMALAAIAAIAGGAWFWRGSPPPAAALAASEPPPAVAKAPAPVPAPARPEPVAVAATADAPERKTEKAPEPAPVKPGTVKLAVAPWGEIYVDGSRKGVSPPMKSIALPPGKHRIEVRNGDFAPYRETVDVKSGAETTVQYVF</sequence>
<gene>
    <name evidence="4" type="ORF">NCCP691_19850</name>
</gene>
<name>A0ABQ4Q4P5_9BURK</name>
<dbReference type="Proteomes" id="UP000887222">
    <property type="component" value="Unassembled WGS sequence"/>
</dbReference>
<dbReference type="Gene3D" id="3.30.70.1230">
    <property type="entry name" value="Nucleotide cyclase"/>
    <property type="match status" value="1"/>
</dbReference>
<evidence type="ECO:0000313" key="5">
    <source>
        <dbReference type="Proteomes" id="UP000887222"/>
    </source>
</evidence>
<keyword evidence="2" id="KW-0812">Transmembrane</keyword>
<proteinExistence type="predicted"/>
<dbReference type="RefSeq" id="WP_220808140.1">
    <property type="nucleotide sequence ID" value="NZ_BPMK01000008.1"/>
</dbReference>
<keyword evidence="2" id="KW-1133">Transmembrane helix</keyword>
<dbReference type="InterPro" id="IPR029787">
    <property type="entry name" value="Nucleotide_cyclase"/>
</dbReference>
<dbReference type="PROSITE" id="PS50125">
    <property type="entry name" value="GUANYLATE_CYCLASE_2"/>
    <property type="match status" value="1"/>
</dbReference>
<keyword evidence="5" id="KW-1185">Reference proteome</keyword>
<accession>A0ABQ4Q4P5</accession>
<keyword evidence="2" id="KW-0472">Membrane</keyword>
<dbReference type="InterPro" id="IPR001054">
    <property type="entry name" value="A/G_cyclase"/>
</dbReference>
<feature type="region of interest" description="Disordered" evidence="1">
    <location>
        <begin position="199"/>
        <end position="222"/>
    </location>
</feature>
<protein>
    <recommendedName>
        <fullName evidence="3">Guanylate cyclase domain-containing protein</fullName>
    </recommendedName>
</protein>
<evidence type="ECO:0000313" key="4">
    <source>
        <dbReference type="EMBL" id="GIZ51971.1"/>
    </source>
</evidence>
<feature type="transmembrane region" description="Helical" evidence="2">
    <location>
        <begin position="229"/>
        <end position="247"/>
    </location>
</feature>